<dbReference type="Proteomes" id="UP000641954">
    <property type="component" value="Unassembled WGS sequence"/>
</dbReference>
<protein>
    <submittedName>
        <fullName evidence="1">Uncharacterized protein</fullName>
    </submittedName>
</protein>
<keyword evidence="2" id="KW-1185">Reference proteome</keyword>
<dbReference type="EMBL" id="JACJSK010000062">
    <property type="protein sequence ID" value="MBD2547221.1"/>
    <property type="molecule type" value="Genomic_DNA"/>
</dbReference>
<proteinExistence type="predicted"/>
<dbReference type="RefSeq" id="WP_054470262.1">
    <property type="nucleotide sequence ID" value="NZ_JACJSK010000062.1"/>
</dbReference>
<evidence type="ECO:0000313" key="2">
    <source>
        <dbReference type="Proteomes" id="UP000641954"/>
    </source>
</evidence>
<name>A0ABR8EKP8_9CYAN</name>
<reference evidence="1 2" key="1">
    <citation type="journal article" date="2020" name="ISME J.">
        <title>Comparative genomics reveals insights into cyanobacterial evolution and habitat adaptation.</title>
        <authorList>
            <person name="Chen M.Y."/>
            <person name="Teng W.K."/>
            <person name="Zhao L."/>
            <person name="Hu C.X."/>
            <person name="Zhou Y.K."/>
            <person name="Han B.P."/>
            <person name="Song L.R."/>
            <person name="Shu W.S."/>
        </authorList>
    </citation>
    <scope>NUCLEOTIDE SEQUENCE [LARGE SCALE GENOMIC DNA]</scope>
    <source>
        <strain evidence="1 2">FACHB-1370</strain>
    </source>
</reference>
<accession>A0ABR8EKP8</accession>
<organism evidence="1 2">
    <name type="scientific">Planktothricoides raciborskii FACHB-1370</name>
    <dbReference type="NCBI Taxonomy" id="2949576"/>
    <lineage>
        <taxon>Bacteria</taxon>
        <taxon>Bacillati</taxon>
        <taxon>Cyanobacteriota</taxon>
        <taxon>Cyanophyceae</taxon>
        <taxon>Oscillatoriophycideae</taxon>
        <taxon>Oscillatoriales</taxon>
        <taxon>Oscillatoriaceae</taxon>
        <taxon>Planktothricoides</taxon>
    </lineage>
</organism>
<sequence>MHEKNPVSYPHSQPEFSETGFLLCYQQLSLLSTIETRFLIPTVNPNTQKPGFFFATNSYLYYPP</sequence>
<comment type="caution">
    <text evidence="1">The sequence shown here is derived from an EMBL/GenBank/DDBJ whole genome shotgun (WGS) entry which is preliminary data.</text>
</comment>
<gene>
    <name evidence="1" type="ORF">H6G72_26015</name>
</gene>
<evidence type="ECO:0000313" key="1">
    <source>
        <dbReference type="EMBL" id="MBD2547221.1"/>
    </source>
</evidence>